<dbReference type="RefSeq" id="WP_328858278.1">
    <property type="nucleotide sequence ID" value="NZ_CP108021.1"/>
</dbReference>
<dbReference type="InterPro" id="IPR003848">
    <property type="entry name" value="DUF218"/>
</dbReference>
<dbReference type="GO" id="GO:0000270">
    <property type="term" value="P:peptidoglycan metabolic process"/>
    <property type="evidence" value="ECO:0007669"/>
    <property type="project" value="TreeGrafter"/>
</dbReference>
<evidence type="ECO:0000313" key="2">
    <source>
        <dbReference type="EMBL" id="WUM21122.1"/>
    </source>
</evidence>
<dbReference type="KEGG" id="whr:OG579_04765"/>
<reference evidence="2 3" key="1">
    <citation type="submission" date="2022-10" db="EMBL/GenBank/DDBJ databases">
        <title>The complete genomes of actinobacterial strains from the NBC collection.</title>
        <authorList>
            <person name="Joergensen T.S."/>
            <person name="Alvarez Arevalo M."/>
            <person name="Sterndorff E.B."/>
            <person name="Faurdal D."/>
            <person name="Vuksanovic O."/>
            <person name="Mourched A.-S."/>
            <person name="Charusanti P."/>
            <person name="Shaw S."/>
            <person name="Blin K."/>
            <person name="Weber T."/>
        </authorList>
    </citation>
    <scope>NUCLEOTIDE SEQUENCE [LARGE SCALE GENOMIC DNA]</scope>
    <source>
        <strain evidence="2 3">NBC_00319</strain>
    </source>
</reference>
<dbReference type="PANTHER" id="PTHR30336">
    <property type="entry name" value="INNER MEMBRANE PROTEIN, PROBABLE PERMEASE"/>
    <property type="match status" value="1"/>
</dbReference>
<dbReference type="GO" id="GO:0005886">
    <property type="term" value="C:plasma membrane"/>
    <property type="evidence" value="ECO:0007669"/>
    <property type="project" value="TreeGrafter"/>
</dbReference>
<evidence type="ECO:0000259" key="1">
    <source>
        <dbReference type="Pfam" id="PF02698"/>
    </source>
</evidence>
<dbReference type="AlphaFoldDB" id="A0AAU4K551"/>
<dbReference type="InterPro" id="IPR014729">
    <property type="entry name" value="Rossmann-like_a/b/a_fold"/>
</dbReference>
<keyword evidence="3" id="KW-1185">Reference proteome</keyword>
<name>A0AAU4K551_9NOCA</name>
<evidence type="ECO:0000313" key="3">
    <source>
        <dbReference type="Proteomes" id="UP001432128"/>
    </source>
</evidence>
<sequence>MRVWTRLQNLAATLGVAVVCAAGLGAGQALFVPAVASAAPTTSLYNSAQYKFAHRDVPGGLGDIAALLRIAPNDAQALALQAIWADYVYDLPLKAGAQGRLNAVSPATAAGVNRVFGAIGAGIATLPNPLPSVVGPQTAIVALGYGLLDNGAMRPELEQRMGAVWRQAIIAPLSPIVVTGGAPHNGVTEAAAMRNWLVARGIPASRILTESRAGSTVQNALFTAALVKPRGVVNAIVVSSANHVRRAVTDFVIAGLPVIGVSSQIEGWPEALLPPLRDAQLSIYVDATRTFGLPATR</sequence>
<dbReference type="Proteomes" id="UP001432128">
    <property type="component" value="Chromosome"/>
</dbReference>
<dbReference type="Gene3D" id="3.40.50.620">
    <property type="entry name" value="HUPs"/>
    <property type="match status" value="1"/>
</dbReference>
<protein>
    <submittedName>
        <fullName evidence="2">YdcF family protein</fullName>
    </submittedName>
</protein>
<gene>
    <name evidence="2" type="ORF">OG579_04765</name>
</gene>
<dbReference type="InterPro" id="IPR051599">
    <property type="entry name" value="Cell_Envelope_Assoc"/>
</dbReference>
<dbReference type="EMBL" id="CP108021">
    <property type="protein sequence ID" value="WUM21122.1"/>
    <property type="molecule type" value="Genomic_DNA"/>
</dbReference>
<dbReference type="CDD" id="cd06259">
    <property type="entry name" value="YdcF-like"/>
    <property type="match status" value="1"/>
</dbReference>
<organism evidence="2 3">
    <name type="scientific">Williamsia herbipolensis</name>
    <dbReference type="NCBI Taxonomy" id="1603258"/>
    <lineage>
        <taxon>Bacteria</taxon>
        <taxon>Bacillati</taxon>
        <taxon>Actinomycetota</taxon>
        <taxon>Actinomycetes</taxon>
        <taxon>Mycobacteriales</taxon>
        <taxon>Nocardiaceae</taxon>
        <taxon>Williamsia</taxon>
    </lineage>
</organism>
<proteinExistence type="predicted"/>
<dbReference type="GO" id="GO:0043164">
    <property type="term" value="P:Gram-negative-bacterium-type cell wall biogenesis"/>
    <property type="evidence" value="ECO:0007669"/>
    <property type="project" value="TreeGrafter"/>
</dbReference>
<dbReference type="Pfam" id="PF02698">
    <property type="entry name" value="DUF218"/>
    <property type="match status" value="1"/>
</dbReference>
<dbReference type="PANTHER" id="PTHR30336:SF4">
    <property type="entry name" value="ENVELOPE BIOGENESIS FACTOR ELYC"/>
    <property type="match status" value="1"/>
</dbReference>
<accession>A0AAU4K551</accession>
<feature type="domain" description="DUF218" evidence="1">
    <location>
        <begin position="139"/>
        <end position="263"/>
    </location>
</feature>